<dbReference type="SUPFAM" id="SSF53850">
    <property type="entry name" value="Periplasmic binding protein-like II"/>
    <property type="match status" value="1"/>
</dbReference>
<evidence type="ECO:0000313" key="3">
    <source>
        <dbReference type="EMBL" id="PLW76878.1"/>
    </source>
</evidence>
<dbReference type="Pfam" id="PF12849">
    <property type="entry name" value="PBP_like_2"/>
    <property type="match status" value="1"/>
</dbReference>
<keyword evidence="4" id="KW-1185">Reference proteome</keyword>
<name>A0A2N5XR29_9HYPH</name>
<dbReference type="InterPro" id="IPR024370">
    <property type="entry name" value="PBP_domain"/>
</dbReference>
<dbReference type="PANTHER" id="PTHR30570">
    <property type="entry name" value="PERIPLASMIC PHOSPHATE BINDING COMPONENT OF PHOSPHATE ABC TRANSPORTER"/>
    <property type="match status" value="1"/>
</dbReference>
<dbReference type="Proteomes" id="UP000234881">
    <property type="component" value="Unassembled WGS sequence"/>
</dbReference>
<dbReference type="Gene3D" id="3.40.190.10">
    <property type="entry name" value="Periplasmic binding protein-like II"/>
    <property type="match status" value="2"/>
</dbReference>
<proteinExistence type="predicted"/>
<sequence>METQRIVKITALIIGAIVLSSAASAETIRIGGTGMVLGLLQALKGPFERYSPQDQLIVVPGLGSGAGIAALADSALSASASARPLKKKESAKNLILHPFIETPFVFISNTRSNLAFSSPELVGIFSGEKTYLGEGLRARIILRPTGDSVTTILEREIPDMKKALKTARAIQGIPVAQTDQDNMKLAQKMAGSITAMTMTQFKTEPNSLHMIKVDGFDAKQAIAGTGSYPYYMTAWIVTHKNISSEVQRFLDFLDTPEAAVVYQSSGALRAD</sequence>
<dbReference type="AlphaFoldDB" id="A0A2N5XR29"/>
<evidence type="ECO:0000256" key="1">
    <source>
        <dbReference type="ARBA" id="ARBA00022729"/>
    </source>
</evidence>
<organism evidence="3 4">
    <name type="scientific">Cohaesibacter celericrescens</name>
    <dbReference type="NCBI Taxonomy" id="2067669"/>
    <lineage>
        <taxon>Bacteria</taxon>
        <taxon>Pseudomonadati</taxon>
        <taxon>Pseudomonadota</taxon>
        <taxon>Alphaproteobacteria</taxon>
        <taxon>Hyphomicrobiales</taxon>
        <taxon>Cohaesibacteraceae</taxon>
    </lineage>
</organism>
<dbReference type="OrthoDB" id="5506472at2"/>
<evidence type="ECO:0000259" key="2">
    <source>
        <dbReference type="Pfam" id="PF12849"/>
    </source>
</evidence>
<keyword evidence="1" id="KW-0732">Signal</keyword>
<dbReference type="InterPro" id="IPR050811">
    <property type="entry name" value="Phosphate_ABC_transporter"/>
</dbReference>
<dbReference type="EMBL" id="PKUQ01000022">
    <property type="protein sequence ID" value="PLW76878.1"/>
    <property type="molecule type" value="Genomic_DNA"/>
</dbReference>
<gene>
    <name evidence="3" type="ORF">C0081_12530</name>
</gene>
<evidence type="ECO:0000313" key="4">
    <source>
        <dbReference type="Proteomes" id="UP000234881"/>
    </source>
</evidence>
<accession>A0A2N5XR29</accession>
<protein>
    <recommendedName>
        <fullName evidence="2">PBP domain-containing protein</fullName>
    </recommendedName>
</protein>
<dbReference type="PANTHER" id="PTHR30570:SF1">
    <property type="entry name" value="PHOSPHATE-BINDING PROTEIN PSTS"/>
    <property type="match status" value="1"/>
</dbReference>
<feature type="domain" description="PBP" evidence="2">
    <location>
        <begin position="21"/>
        <end position="253"/>
    </location>
</feature>
<reference evidence="3 4" key="1">
    <citation type="submission" date="2018-01" db="EMBL/GenBank/DDBJ databases">
        <title>The draft genome sequence of Cohaesibacter sp. H1304.</title>
        <authorList>
            <person name="Wang N.-N."/>
            <person name="Du Z.-J."/>
        </authorList>
    </citation>
    <scope>NUCLEOTIDE SEQUENCE [LARGE SCALE GENOMIC DNA]</scope>
    <source>
        <strain evidence="3 4">H1304</strain>
    </source>
</reference>
<dbReference type="RefSeq" id="WP_101534166.1">
    <property type="nucleotide sequence ID" value="NZ_PKUQ01000022.1"/>
</dbReference>
<comment type="caution">
    <text evidence="3">The sequence shown here is derived from an EMBL/GenBank/DDBJ whole genome shotgun (WGS) entry which is preliminary data.</text>
</comment>